<evidence type="ECO:0000313" key="2">
    <source>
        <dbReference type="EMBL" id="OGZ87990.1"/>
    </source>
</evidence>
<dbReference type="Proteomes" id="UP000178935">
    <property type="component" value="Unassembled WGS sequence"/>
</dbReference>
<keyword evidence="1" id="KW-1133">Transmembrane helix</keyword>
<feature type="transmembrane region" description="Helical" evidence="1">
    <location>
        <begin position="44"/>
        <end position="63"/>
    </location>
</feature>
<keyword evidence="1" id="KW-0472">Membrane</keyword>
<evidence type="ECO:0000256" key="1">
    <source>
        <dbReference type="SAM" id="Phobius"/>
    </source>
</evidence>
<feature type="transmembrane region" description="Helical" evidence="1">
    <location>
        <begin position="12"/>
        <end position="32"/>
    </location>
</feature>
<dbReference type="AlphaFoldDB" id="A0A1G2JNX4"/>
<accession>A0A1G2JNX4</accession>
<evidence type="ECO:0000313" key="3">
    <source>
        <dbReference type="Proteomes" id="UP000178935"/>
    </source>
</evidence>
<sequence length="79" mass="9059">MWEQFFEPLLALVGLTIVWLAIGLTSSIIMSLDKKAWRVLQPYNWDVLVMTGLGPFVWIPYLVTKVFLVLFPDEKTTSA</sequence>
<protein>
    <submittedName>
        <fullName evidence="2">Uncharacterized protein</fullName>
    </submittedName>
</protein>
<organism evidence="2 3">
    <name type="scientific">Candidatus Staskawiczbacteria bacterium RIFOXYD1_FULL_32_13</name>
    <dbReference type="NCBI Taxonomy" id="1802234"/>
    <lineage>
        <taxon>Bacteria</taxon>
        <taxon>Candidatus Staskawicziibacteriota</taxon>
    </lineage>
</organism>
<gene>
    <name evidence="2" type="ORF">A2561_02770</name>
</gene>
<keyword evidence="1" id="KW-0812">Transmembrane</keyword>
<comment type="caution">
    <text evidence="2">The sequence shown here is derived from an EMBL/GenBank/DDBJ whole genome shotgun (WGS) entry which is preliminary data.</text>
</comment>
<name>A0A1G2JNX4_9BACT</name>
<proteinExistence type="predicted"/>
<reference evidence="2 3" key="1">
    <citation type="journal article" date="2016" name="Nat. Commun.">
        <title>Thousands of microbial genomes shed light on interconnected biogeochemical processes in an aquifer system.</title>
        <authorList>
            <person name="Anantharaman K."/>
            <person name="Brown C.T."/>
            <person name="Hug L.A."/>
            <person name="Sharon I."/>
            <person name="Castelle C.J."/>
            <person name="Probst A.J."/>
            <person name="Thomas B.C."/>
            <person name="Singh A."/>
            <person name="Wilkins M.J."/>
            <person name="Karaoz U."/>
            <person name="Brodie E.L."/>
            <person name="Williams K.H."/>
            <person name="Hubbard S.S."/>
            <person name="Banfield J.F."/>
        </authorList>
    </citation>
    <scope>NUCLEOTIDE SEQUENCE [LARGE SCALE GENOMIC DNA]</scope>
</reference>
<dbReference type="EMBL" id="MHPU01000034">
    <property type="protein sequence ID" value="OGZ87990.1"/>
    <property type="molecule type" value="Genomic_DNA"/>
</dbReference>